<proteinExistence type="predicted"/>
<sequence>MIWAAVLAGSVGCYLLKLAGLSVPPRLLENKTVQRIAAALPVALLSALIVIQTFTTGHRLTLDARAGGLAAALIAVLLRAPFLVVVGAAAATAAIIRLLT</sequence>
<keyword evidence="3" id="KW-1185">Reference proteome</keyword>
<dbReference type="EMBL" id="JAATVY010000012">
    <property type="protein sequence ID" value="NJC71612.1"/>
    <property type="molecule type" value="Genomic_DNA"/>
</dbReference>
<comment type="caution">
    <text evidence="2">The sequence shown here is derived from an EMBL/GenBank/DDBJ whole genome shotgun (WGS) entry which is preliminary data.</text>
</comment>
<dbReference type="Pfam" id="PF05437">
    <property type="entry name" value="AzlD"/>
    <property type="match status" value="1"/>
</dbReference>
<protein>
    <submittedName>
        <fullName evidence="2">AzlD domain-containing protein</fullName>
    </submittedName>
</protein>
<keyword evidence="1" id="KW-0472">Membrane</keyword>
<evidence type="ECO:0000313" key="3">
    <source>
        <dbReference type="Proteomes" id="UP000722989"/>
    </source>
</evidence>
<evidence type="ECO:0000256" key="1">
    <source>
        <dbReference type="SAM" id="Phobius"/>
    </source>
</evidence>
<dbReference type="RefSeq" id="WP_167926515.1">
    <property type="nucleotide sequence ID" value="NZ_JAATVY010000012.1"/>
</dbReference>
<reference evidence="2 3" key="1">
    <citation type="submission" date="2020-03" db="EMBL/GenBank/DDBJ databases">
        <title>WGS of the type strain of Planosporangium spp.</title>
        <authorList>
            <person name="Thawai C."/>
        </authorList>
    </citation>
    <scope>NUCLEOTIDE SEQUENCE [LARGE SCALE GENOMIC DNA]</scope>
    <source>
        <strain evidence="2 3">TBRC 5610</strain>
    </source>
</reference>
<dbReference type="InterPro" id="IPR008407">
    <property type="entry name" value="Brnchd-chn_aa_trnsp_AzlD"/>
</dbReference>
<keyword evidence="1" id="KW-1133">Transmembrane helix</keyword>
<gene>
    <name evidence="2" type="ORF">HC031_18075</name>
</gene>
<feature type="transmembrane region" description="Helical" evidence="1">
    <location>
        <begin position="36"/>
        <end position="57"/>
    </location>
</feature>
<keyword evidence="1" id="KW-0812">Transmembrane</keyword>
<organism evidence="2 3">
    <name type="scientific">Planosporangium thailandense</name>
    <dbReference type="NCBI Taxonomy" id="765197"/>
    <lineage>
        <taxon>Bacteria</taxon>
        <taxon>Bacillati</taxon>
        <taxon>Actinomycetota</taxon>
        <taxon>Actinomycetes</taxon>
        <taxon>Micromonosporales</taxon>
        <taxon>Micromonosporaceae</taxon>
        <taxon>Planosporangium</taxon>
    </lineage>
</organism>
<accession>A0ABX0XZV5</accession>
<evidence type="ECO:0000313" key="2">
    <source>
        <dbReference type="EMBL" id="NJC71612.1"/>
    </source>
</evidence>
<dbReference type="Proteomes" id="UP000722989">
    <property type="component" value="Unassembled WGS sequence"/>
</dbReference>
<name>A0ABX0XZV5_9ACTN</name>
<feature type="transmembrane region" description="Helical" evidence="1">
    <location>
        <begin position="69"/>
        <end position="96"/>
    </location>
</feature>